<feature type="region of interest" description="Disordered" evidence="6">
    <location>
        <begin position="23"/>
        <end position="187"/>
    </location>
</feature>
<keyword evidence="2" id="KW-0964">Secreted</keyword>
<feature type="compositionally biased region" description="Basic and acidic residues" evidence="6">
    <location>
        <begin position="439"/>
        <end position="455"/>
    </location>
</feature>
<keyword evidence="3 8" id="KW-0732">Signal</keyword>
<dbReference type="AlphaFoldDB" id="A0A1X1JN67"/>
<feature type="compositionally biased region" description="Acidic residues" evidence="6">
    <location>
        <begin position="263"/>
        <end position="272"/>
    </location>
</feature>
<evidence type="ECO:0000256" key="3">
    <source>
        <dbReference type="ARBA" id="ARBA00022729"/>
    </source>
</evidence>
<feature type="compositionally biased region" description="Low complexity" evidence="6">
    <location>
        <begin position="1015"/>
        <end position="1047"/>
    </location>
</feature>
<keyword evidence="5" id="KW-0175">Coiled coil</keyword>
<dbReference type="NCBIfam" id="TIGR01167">
    <property type="entry name" value="LPXTG_anchor"/>
    <property type="match status" value="1"/>
</dbReference>
<feature type="compositionally biased region" description="Basic and acidic residues" evidence="6">
    <location>
        <begin position="88"/>
        <end position="155"/>
    </location>
</feature>
<feature type="compositionally biased region" description="Basic and acidic residues" evidence="6">
    <location>
        <begin position="53"/>
        <end position="76"/>
    </location>
</feature>
<dbReference type="NCBIfam" id="NF043031">
    <property type="entry name" value="SIALI-17"/>
    <property type="match status" value="1"/>
</dbReference>
<evidence type="ECO:0000256" key="8">
    <source>
        <dbReference type="SAM" id="SignalP"/>
    </source>
</evidence>
<dbReference type="Proteomes" id="UP000193849">
    <property type="component" value="Unassembled WGS sequence"/>
</dbReference>
<feature type="compositionally biased region" description="Basic and acidic residues" evidence="6">
    <location>
        <begin position="364"/>
        <end position="432"/>
    </location>
</feature>
<feature type="region of interest" description="Disordered" evidence="6">
    <location>
        <begin position="535"/>
        <end position="568"/>
    </location>
</feature>
<gene>
    <name evidence="10" type="ORF">B7702_05620</name>
</gene>
<feature type="compositionally biased region" description="Basic and acidic residues" evidence="6">
    <location>
        <begin position="226"/>
        <end position="262"/>
    </location>
</feature>
<accession>A0A1X1JN67</accession>
<keyword evidence="7" id="KW-1133">Transmembrane helix</keyword>
<evidence type="ECO:0000256" key="5">
    <source>
        <dbReference type="SAM" id="Coils"/>
    </source>
</evidence>
<comment type="caution">
    <text evidence="10">The sequence shown here is derived from an EMBL/GenBank/DDBJ whole genome shotgun (WGS) entry which is preliminary data.</text>
</comment>
<evidence type="ECO:0000313" key="11">
    <source>
        <dbReference type="Proteomes" id="UP000193849"/>
    </source>
</evidence>
<feature type="coiled-coil region" evidence="5">
    <location>
        <begin position="587"/>
        <end position="704"/>
    </location>
</feature>
<feature type="region of interest" description="Disordered" evidence="6">
    <location>
        <begin position="364"/>
        <end position="455"/>
    </location>
</feature>
<feature type="compositionally biased region" description="Basic and acidic residues" evidence="6">
    <location>
        <begin position="273"/>
        <end position="291"/>
    </location>
</feature>
<evidence type="ECO:0000256" key="2">
    <source>
        <dbReference type="ARBA" id="ARBA00022525"/>
    </source>
</evidence>
<feature type="coiled-coil region" evidence="5">
    <location>
        <begin position="860"/>
        <end position="908"/>
    </location>
</feature>
<evidence type="ECO:0000256" key="4">
    <source>
        <dbReference type="ARBA" id="ARBA00023088"/>
    </source>
</evidence>
<dbReference type="EMBL" id="NCVD01000048">
    <property type="protein sequence ID" value="ORO88656.1"/>
    <property type="molecule type" value="Genomic_DNA"/>
</dbReference>
<organism evidence="10 11">
    <name type="scientific">Streptococcus mitis</name>
    <dbReference type="NCBI Taxonomy" id="28037"/>
    <lineage>
        <taxon>Bacteria</taxon>
        <taxon>Bacillati</taxon>
        <taxon>Bacillota</taxon>
        <taxon>Bacilli</taxon>
        <taxon>Lactobacillales</taxon>
        <taxon>Streptococcaceae</taxon>
        <taxon>Streptococcus</taxon>
        <taxon>Streptococcus mitis group</taxon>
    </lineage>
</organism>
<feature type="region of interest" description="Disordered" evidence="6">
    <location>
        <begin position="972"/>
        <end position="1072"/>
    </location>
</feature>
<evidence type="ECO:0000256" key="7">
    <source>
        <dbReference type="SAM" id="Phobius"/>
    </source>
</evidence>
<dbReference type="InterPro" id="IPR019931">
    <property type="entry name" value="LPXTG_anchor"/>
</dbReference>
<feature type="transmembrane region" description="Helical" evidence="7">
    <location>
        <begin position="1077"/>
        <end position="1095"/>
    </location>
</feature>
<dbReference type="InterPro" id="IPR049964">
    <property type="entry name" value="NanA_rpt"/>
</dbReference>
<dbReference type="SUPFAM" id="SSF161270">
    <property type="entry name" value="PspA lactotransferrin-binding region"/>
    <property type="match status" value="1"/>
</dbReference>
<keyword evidence="7" id="KW-0812">Transmembrane</keyword>
<feature type="compositionally biased region" description="Low complexity" evidence="6">
    <location>
        <begin position="975"/>
        <end position="987"/>
    </location>
</feature>
<dbReference type="Pfam" id="PF00746">
    <property type="entry name" value="Gram_pos_anchor"/>
    <property type="match status" value="1"/>
</dbReference>
<feature type="compositionally biased region" description="Polar residues" evidence="6">
    <location>
        <begin position="800"/>
        <end position="820"/>
    </location>
</feature>
<feature type="compositionally biased region" description="Basic and acidic residues" evidence="6">
    <location>
        <begin position="825"/>
        <end position="836"/>
    </location>
</feature>
<feature type="domain" description="Gram-positive cocci surface proteins LPxTG" evidence="9">
    <location>
        <begin position="1061"/>
        <end position="1099"/>
    </location>
</feature>
<protein>
    <submittedName>
        <fullName evidence="10">Maebl</fullName>
    </submittedName>
</protein>
<keyword evidence="7" id="KW-0472">Membrane</keyword>
<feature type="region of interest" description="Disordered" evidence="6">
    <location>
        <begin position="210"/>
        <end position="291"/>
    </location>
</feature>
<feature type="chain" id="PRO_5038742043" evidence="8">
    <location>
        <begin position="23"/>
        <end position="1099"/>
    </location>
</feature>
<name>A0A1X1JN67_STRMT</name>
<evidence type="ECO:0000256" key="6">
    <source>
        <dbReference type="SAM" id="MobiDB-lite"/>
    </source>
</evidence>
<evidence type="ECO:0000256" key="1">
    <source>
        <dbReference type="ARBA" id="ARBA00022512"/>
    </source>
</evidence>
<keyword evidence="4" id="KW-0572">Peptidoglycan-anchor</keyword>
<reference evidence="10 11" key="1">
    <citation type="journal article" date="2016" name="Eur. J. Clin. Microbiol. Infect. Dis.">
        <title>Whole genome sequencing as a tool for phylogenetic analysis of clinical strains of Mitis group streptococci.</title>
        <authorList>
            <person name="Rasmussen L.H."/>
            <person name="Dargis R."/>
            <person name="Hojholt K."/>
            <person name="Christensen J.J."/>
            <person name="Skovgaard O."/>
            <person name="Justesen U.S."/>
            <person name="Rosenvinge F.S."/>
            <person name="Moser C."/>
            <person name="Lukjancenko O."/>
            <person name="Rasmussen S."/>
            <person name="Nielsen X.C."/>
        </authorList>
    </citation>
    <scope>NUCLEOTIDE SEQUENCE [LARGE SCALE GENOMIC DNA]</scope>
    <source>
        <strain evidence="10 11">RH_777_07</strain>
    </source>
</reference>
<feature type="signal peptide" evidence="8">
    <location>
        <begin position="1"/>
        <end position="22"/>
    </location>
</feature>
<feature type="compositionally biased region" description="Polar residues" evidence="6">
    <location>
        <begin position="36"/>
        <end position="47"/>
    </location>
</feature>
<evidence type="ECO:0000259" key="9">
    <source>
        <dbReference type="Pfam" id="PF00746"/>
    </source>
</evidence>
<dbReference type="RefSeq" id="WP_084947181.1">
    <property type="nucleotide sequence ID" value="NZ_JALDVZ010000005.1"/>
</dbReference>
<sequence>MDKKKMILTSLASVAVLGAAFAASQPSVVKAEEQPAASQSAGDSQPTPAAETPKTEVEKAKEAEKEANAKVDEAQAKVDTTTTAADEATTKLEAEKKEAAEADAAKTKAEEAKKTAADELAAAKEKAAEADAKAKEEAKKEEDAKKEEADSKDALSKALDQLEESIANDPKITDKEAAKKAAKELVDKEGLLKAIESGDLKAGDILKELENDNNTASNPATTPAEAKTKDQLPADIKAGIDKAEKADAARPASEKLQDKADDLGENVDELKEDAEALKAEEDKKAEALKKQEDTLKEAKEALKSATDNGSDSDIVASLDKAVKAIEKAKDAAQDAFDKAASDTKVVADELNKLTDEYNKTLEEVKAAKEKEANEPAKPVEEEPAKPAEKTEAEKAAEAKKEADAKVAELQKKADEAKTKADEATAKATKEAEDVTAAQTKKDEADKAKADAEAELAKAKEEAEKAKAKVEELKKEEAETRTALKDALDQLEKDIDADAKITNKEEAKKALGKEDILAAVENGDLKAEDVLKELENQNATAEATKDQDPQADEIGATKQEGKALSELPAADKEKLDAAYNKEASKPIVKKLQDIADDIAEKIEKLTKVADKDKADATEKAKAVEEKTAALNKQKETLDKAKAALETAKKNNAEQAIQDGLQDAVTKLEAAVASAKTAADEAQAKFDEVNEVVKAYKDEIDKLTDDYNATLGYIENLKEVPKDEEQPKDFAGGVNDDEAPTGDAKQPDEVPTVPNAPEFNGGVNPADAPTAEEKPEFTGGVNDEEAPTTPTTPEFNGGVNDDNATTQPNNPEFNGGVNDTTPPTEPVKPEGEAPKTAKPETSNGDALVQPELPEFGANNPEIKKILDEIAKVKEQIKDSEENEGVEDYYKEGLKDRLSDLEDAFDILTKNLPAVNEVPEFNEPLTGHFDIADLGNPNAEAIEEGEVGESKPKEIKGYKFVRTVKDGNVTKHYYQKLNTPATPGTPAVTPGNPPRENSNATAVNEPALVPTTPAAPGTDASATPTTPRTDAPAMPTAETPTTPAVAPTVAGTSQDNTYQAPAAKADEKKELPNTGGKDNVAIASLGFLGLLLGALPFVKRKN</sequence>
<feature type="compositionally biased region" description="Polar residues" evidence="6">
    <location>
        <begin position="212"/>
        <end position="221"/>
    </location>
</feature>
<feature type="compositionally biased region" description="Basic and acidic residues" evidence="6">
    <location>
        <begin position="714"/>
        <end position="726"/>
    </location>
</feature>
<evidence type="ECO:0000313" key="10">
    <source>
        <dbReference type="EMBL" id="ORO88656.1"/>
    </source>
</evidence>
<feature type="region of interest" description="Disordered" evidence="6">
    <location>
        <begin position="714"/>
        <end position="857"/>
    </location>
</feature>
<feature type="compositionally biased region" description="Basic and acidic residues" evidence="6">
    <location>
        <begin position="171"/>
        <end position="187"/>
    </location>
</feature>
<feature type="compositionally biased region" description="Basic and acidic residues" evidence="6">
    <location>
        <begin position="558"/>
        <end position="568"/>
    </location>
</feature>
<keyword evidence="1" id="KW-0134">Cell wall</keyword>
<proteinExistence type="predicted"/>